<dbReference type="InterPro" id="IPR003675">
    <property type="entry name" value="Rce1/LyrA-like_dom"/>
</dbReference>
<proteinExistence type="inferred from homology"/>
<gene>
    <name evidence="4" type="ORF">DOK78_000619</name>
</gene>
<feature type="transmembrane region" description="Helical" evidence="2">
    <location>
        <begin position="20"/>
        <end position="36"/>
    </location>
</feature>
<evidence type="ECO:0000256" key="1">
    <source>
        <dbReference type="ARBA" id="ARBA00009067"/>
    </source>
</evidence>
<name>A0ABZ2SKI9_9ENTE</name>
<reference evidence="4 5" key="2">
    <citation type="submission" date="2024-03" db="EMBL/GenBank/DDBJ databases">
        <title>The Genome Sequence of Enterococcus sp. DIV2402.</title>
        <authorList>
            <consortium name="The Broad Institute Genomics Platform"/>
            <consortium name="The Broad Institute Microbial Omics Core"/>
            <consortium name="The Broad Institute Genomic Center for Infectious Diseases"/>
            <person name="Earl A."/>
            <person name="Manson A."/>
            <person name="Gilmore M."/>
            <person name="Schwartman J."/>
            <person name="Shea T."/>
            <person name="Abouelleil A."/>
            <person name="Cao P."/>
            <person name="Chapman S."/>
            <person name="Cusick C."/>
            <person name="Young S."/>
            <person name="Neafsey D."/>
            <person name="Nusbaum C."/>
            <person name="Birren B."/>
        </authorList>
    </citation>
    <scope>NUCLEOTIDE SEQUENCE [LARGE SCALE GENOMIC DNA]</scope>
    <source>
        <strain evidence="4 5">DIV2402</strain>
    </source>
</reference>
<reference evidence="4 5" key="1">
    <citation type="submission" date="2021-03" db="EMBL/GenBank/DDBJ databases">
        <authorList>
            <person name="Gilmore M.S."/>
            <person name="Schwartzman J."/>
            <person name="Van Tyne D."/>
            <person name="Martin M."/>
            <person name="Earl A.M."/>
            <person name="Manson A.L."/>
            <person name="Straub T."/>
            <person name="Salamzade R."/>
            <person name="Saavedra J."/>
            <person name="Lebreton F."/>
            <person name="Prichula J."/>
            <person name="Schaufler K."/>
            <person name="Gaca A."/>
            <person name="Sgardioli B."/>
            <person name="Wagenaar J."/>
            <person name="Strong T."/>
        </authorList>
    </citation>
    <scope>NUCLEOTIDE SEQUENCE [LARGE SCALE GENOMIC DNA]</scope>
    <source>
        <strain evidence="4 5">DIV2402</strain>
    </source>
</reference>
<keyword evidence="2" id="KW-0812">Transmembrane</keyword>
<dbReference type="PANTHER" id="PTHR36435">
    <property type="entry name" value="SLR1288 PROTEIN"/>
    <property type="match status" value="1"/>
</dbReference>
<keyword evidence="2" id="KW-0472">Membrane</keyword>
<evidence type="ECO:0000313" key="4">
    <source>
        <dbReference type="EMBL" id="WYJ76002.1"/>
    </source>
</evidence>
<evidence type="ECO:0000313" key="5">
    <source>
        <dbReference type="Proteomes" id="UP000664701"/>
    </source>
</evidence>
<dbReference type="InterPro" id="IPR052710">
    <property type="entry name" value="CAAX_protease"/>
</dbReference>
<dbReference type="EMBL" id="CP147251">
    <property type="protein sequence ID" value="WYJ76002.1"/>
    <property type="molecule type" value="Genomic_DNA"/>
</dbReference>
<evidence type="ECO:0000259" key="3">
    <source>
        <dbReference type="Pfam" id="PF02517"/>
    </source>
</evidence>
<feature type="transmembrane region" description="Helical" evidence="2">
    <location>
        <begin position="100"/>
        <end position="121"/>
    </location>
</feature>
<evidence type="ECO:0000256" key="2">
    <source>
        <dbReference type="SAM" id="Phobius"/>
    </source>
</evidence>
<accession>A0ABZ2SKI9</accession>
<feature type="domain" description="CAAX prenyl protease 2/Lysostaphin resistance protein A-like" evidence="3">
    <location>
        <begin position="22"/>
        <end position="113"/>
    </location>
</feature>
<dbReference type="RefSeq" id="WP_243430716.1">
    <property type="nucleotide sequence ID" value="NZ_CP147251.1"/>
</dbReference>
<comment type="similarity">
    <text evidence="1">Belongs to the UPF0177 family.</text>
</comment>
<keyword evidence="2" id="KW-1133">Transmembrane helix</keyword>
<organism evidence="4 5">
    <name type="scientific">Candidatus Enterococcus lowellii</name>
    <dbReference type="NCBI Taxonomy" id="2230877"/>
    <lineage>
        <taxon>Bacteria</taxon>
        <taxon>Bacillati</taxon>
        <taxon>Bacillota</taxon>
        <taxon>Bacilli</taxon>
        <taxon>Lactobacillales</taxon>
        <taxon>Enterococcaceae</taxon>
        <taxon>Enterococcus</taxon>
    </lineage>
</organism>
<keyword evidence="5" id="KW-1185">Reference proteome</keyword>
<feature type="transmembrane region" description="Helical" evidence="2">
    <location>
        <begin position="57"/>
        <end position="80"/>
    </location>
</feature>
<dbReference type="PANTHER" id="PTHR36435:SF1">
    <property type="entry name" value="CAAX AMINO TERMINAL PROTEASE FAMILY PROTEIN"/>
    <property type="match status" value="1"/>
</dbReference>
<dbReference type="Proteomes" id="UP000664701">
    <property type="component" value="Chromosome"/>
</dbReference>
<dbReference type="Pfam" id="PF02517">
    <property type="entry name" value="Rce1-like"/>
    <property type="match status" value="1"/>
</dbReference>
<sequence length="122" mass="14128">MDTNQIGQNQEMLNELSQNIPMIATFLVIAIYAPIVEELVFRQAIMGYVDKNNRPKVIFLTILSVAIFTLLHTLQVVDIFLYLPLSLLLTWLYWKYDRNIIASIIFHFVNNTIAVITMLLLL</sequence>
<protein>
    <recommendedName>
        <fullName evidence="3">CAAX prenyl protease 2/Lysostaphin resistance protein A-like domain-containing protein</fullName>
    </recommendedName>
</protein>